<name>A0ABT3NU91_9PROT</name>
<evidence type="ECO:0008006" key="3">
    <source>
        <dbReference type="Google" id="ProtNLM"/>
    </source>
</evidence>
<evidence type="ECO:0000313" key="2">
    <source>
        <dbReference type="Proteomes" id="UP001526430"/>
    </source>
</evidence>
<dbReference type="EMBL" id="JAPFQI010000004">
    <property type="protein sequence ID" value="MCW8085726.1"/>
    <property type="molecule type" value="Genomic_DNA"/>
</dbReference>
<comment type="caution">
    <text evidence="1">The sequence shown here is derived from an EMBL/GenBank/DDBJ whole genome shotgun (WGS) entry which is preliminary data.</text>
</comment>
<accession>A0ABT3NU91</accession>
<reference evidence="1 2" key="1">
    <citation type="submission" date="2022-10" db="EMBL/GenBank/DDBJ databases">
        <title>Roseococcus glaciei nov., sp. nov., isolated from glacier.</title>
        <authorList>
            <person name="Liu Q."/>
            <person name="Xin Y.-H."/>
        </authorList>
    </citation>
    <scope>NUCLEOTIDE SEQUENCE [LARGE SCALE GENOMIC DNA]</scope>
    <source>
        <strain evidence="1 2">MDT2-1-1</strain>
    </source>
</reference>
<proteinExistence type="predicted"/>
<organism evidence="1 2">
    <name type="scientific">Sabulicella glaciei</name>
    <dbReference type="NCBI Taxonomy" id="2984948"/>
    <lineage>
        <taxon>Bacteria</taxon>
        <taxon>Pseudomonadati</taxon>
        <taxon>Pseudomonadota</taxon>
        <taxon>Alphaproteobacteria</taxon>
        <taxon>Acetobacterales</taxon>
        <taxon>Acetobacteraceae</taxon>
        <taxon>Sabulicella</taxon>
    </lineage>
</organism>
<sequence>MDDGQVSQWRNFDLESGAARPAQGRLIGQGFSVLGPFLHAPEAIVELQQGSPTAALIDADIAHKRGHGDLLTELAQRKVPTVLTTDERIESTRLRFPDWPLVAKPFAPRHVEEIVLHLLAA</sequence>
<keyword evidence="2" id="KW-1185">Reference proteome</keyword>
<dbReference type="RefSeq" id="WP_301589661.1">
    <property type="nucleotide sequence ID" value="NZ_JAPFQI010000004.1"/>
</dbReference>
<evidence type="ECO:0000313" key="1">
    <source>
        <dbReference type="EMBL" id="MCW8085726.1"/>
    </source>
</evidence>
<dbReference type="Gene3D" id="3.40.50.2300">
    <property type="match status" value="1"/>
</dbReference>
<protein>
    <recommendedName>
        <fullName evidence="3">Response regulatory domain-containing protein</fullName>
    </recommendedName>
</protein>
<gene>
    <name evidence="1" type="ORF">OF850_08830</name>
</gene>
<dbReference type="Proteomes" id="UP001526430">
    <property type="component" value="Unassembled WGS sequence"/>
</dbReference>